<comment type="similarity">
    <text evidence="2">Belongs to the HD-ZIP homeobox family. Class IV subfamily.</text>
</comment>
<keyword evidence="8 9" id="KW-0539">Nucleus</keyword>
<name>A0A443NA58_9MAGN</name>
<reference evidence="14 15" key="1">
    <citation type="journal article" date="2019" name="Nat. Plants">
        <title>Stout camphor tree genome fills gaps in understanding of flowering plant genome evolution.</title>
        <authorList>
            <person name="Chaw S.M."/>
            <person name="Liu Y.C."/>
            <person name="Wu Y.W."/>
            <person name="Wang H.Y."/>
            <person name="Lin C.I."/>
            <person name="Wu C.S."/>
            <person name="Ke H.M."/>
            <person name="Chang L.Y."/>
            <person name="Hsu C.Y."/>
            <person name="Yang H.T."/>
            <person name="Sudianto E."/>
            <person name="Hsu M.H."/>
            <person name="Wu K.P."/>
            <person name="Wang L.N."/>
            <person name="Leebens-Mack J.H."/>
            <person name="Tsai I.J."/>
        </authorList>
    </citation>
    <scope>NUCLEOTIDE SEQUENCE [LARGE SCALE GENOMIC DNA]</scope>
    <source>
        <strain evidence="15">cv. Chaw 1501</strain>
        <tissue evidence="14">Young leaves</tissue>
    </source>
</reference>
<dbReference type="SUPFAM" id="SSF55961">
    <property type="entry name" value="Bet v1-like"/>
    <property type="match status" value="2"/>
</dbReference>
<dbReference type="Proteomes" id="UP000283530">
    <property type="component" value="Unassembled WGS sequence"/>
</dbReference>
<dbReference type="InterPro" id="IPR057993">
    <property type="entry name" value="HD-Zip_IV_C"/>
</dbReference>
<dbReference type="AlphaFoldDB" id="A0A443NA58"/>
<evidence type="ECO:0000313" key="15">
    <source>
        <dbReference type="Proteomes" id="UP000283530"/>
    </source>
</evidence>
<dbReference type="Pfam" id="PF25797">
    <property type="entry name" value="PDF2_C"/>
    <property type="match status" value="1"/>
</dbReference>
<dbReference type="Gene3D" id="1.10.10.60">
    <property type="entry name" value="Homeodomain-like"/>
    <property type="match status" value="1"/>
</dbReference>
<dbReference type="GO" id="GO:0008289">
    <property type="term" value="F:lipid binding"/>
    <property type="evidence" value="ECO:0007669"/>
    <property type="project" value="InterPro"/>
</dbReference>
<dbReference type="EMBL" id="QPKB01000002">
    <property type="protein sequence ID" value="RWR75405.1"/>
    <property type="molecule type" value="Genomic_DNA"/>
</dbReference>
<dbReference type="PROSITE" id="PS00027">
    <property type="entry name" value="HOMEOBOX_1"/>
    <property type="match status" value="1"/>
</dbReference>
<comment type="subcellular location">
    <subcellularLocation>
        <location evidence="1 9 10">Nucleus</location>
    </subcellularLocation>
</comment>
<evidence type="ECO:0000256" key="3">
    <source>
        <dbReference type="ARBA" id="ARBA00023015"/>
    </source>
</evidence>
<comment type="caution">
    <text evidence="14">The sequence shown here is derived from an EMBL/GenBank/DDBJ whole genome shotgun (WGS) entry which is preliminary data.</text>
</comment>
<feature type="region of interest" description="Disordered" evidence="11">
    <location>
        <begin position="49"/>
        <end position="86"/>
    </location>
</feature>
<keyword evidence="3" id="KW-0805">Transcription regulation</keyword>
<dbReference type="InterPro" id="IPR009057">
    <property type="entry name" value="Homeodomain-like_sf"/>
</dbReference>
<dbReference type="InterPro" id="IPR023393">
    <property type="entry name" value="START-like_dom_sf"/>
</dbReference>
<protein>
    <submittedName>
        <fullName evidence="14">Homeobox-leucine zipper protein HDG2-like protein</fullName>
    </submittedName>
</protein>
<keyword evidence="5 9" id="KW-0238">DNA-binding</keyword>
<dbReference type="CDD" id="cd00086">
    <property type="entry name" value="homeodomain"/>
    <property type="match status" value="1"/>
</dbReference>
<evidence type="ECO:0000256" key="6">
    <source>
        <dbReference type="ARBA" id="ARBA00023155"/>
    </source>
</evidence>
<evidence type="ECO:0000259" key="12">
    <source>
        <dbReference type="PROSITE" id="PS50071"/>
    </source>
</evidence>
<keyword evidence="7" id="KW-0804">Transcription</keyword>
<dbReference type="GO" id="GO:0000981">
    <property type="term" value="F:DNA-binding transcription factor activity, RNA polymerase II-specific"/>
    <property type="evidence" value="ECO:0007669"/>
    <property type="project" value="InterPro"/>
</dbReference>
<dbReference type="SUPFAM" id="SSF46689">
    <property type="entry name" value="Homeodomain-like"/>
    <property type="match status" value="1"/>
</dbReference>
<dbReference type="OrthoDB" id="6159439at2759"/>
<evidence type="ECO:0000256" key="1">
    <source>
        <dbReference type="ARBA" id="ARBA00004123"/>
    </source>
</evidence>
<dbReference type="InterPro" id="IPR001356">
    <property type="entry name" value="HD"/>
</dbReference>
<sequence length="734" mass="81983">MNNDVLEGEEQQNAQNVPWQMNNDVLEGEEQQNAQNVPWQMNNTTLEREIPSSKHGSNNNRGSSSSSNGRNQSLSGRKNPNHRHTQSQINALEALFKECPRPDDKQRRELAQQLSLEPLQVKFWFQNKRTQMKNHHDRHESTNLRTENELLRMENMRYKEALSSMMCHTCSGPITIGETSYNEEQLRLENTRLREEENQRISVASKNVGKRMLPQCSRAPRVPSHASLEPPTRSIGTQVGMSAEMYEAAEILQSMPSQPDPDKQMIVEIVVVAMDELVRMATLGQPLWTPADDGSTEIICYEEYVRTFTRRNSPKHFGMISEVTRETAVLAMNHINLVEILMNVNQWASVFSTIISKAVIMDVLVPSDGANYNGALQVMSAEFQVPSPLVPVRESYFARFCKQHGDGKWVVVDVSLDSVYPGPLERSRRRPSGCVIQEVPNGHSKVTWVEHVEVDHKKVHPMYKPIAGLGRLLFGAKRWIATLDRQCERLAIVMASGNLGGDGVITSQEGRKSMLKLAERMVTSSFTGVRASTAHSWTSVSGNCSKDVRIMMKRSSDDPGRPSGVILSASTSLWLPLPHKRVFDYLRSENSRNKWDIHACEGPIEEMTNFENGREPGNSVSLLRINSSDPNKTNMLMLQECRTDPTGSFLIYAPVGITSVNMVLNGGDPDNVAILPSGFSLFPDDAGRCLLTVAYQILVDSVPTATLPLASVMTVNRLTSATVEKMKALITANA</sequence>
<evidence type="ECO:0000256" key="7">
    <source>
        <dbReference type="ARBA" id="ARBA00023163"/>
    </source>
</evidence>
<dbReference type="PROSITE" id="PS50071">
    <property type="entry name" value="HOMEOBOX_2"/>
    <property type="match status" value="1"/>
</dbReference>
<dbReference type="SMART" id="SM00234">
    <property type="entry name" value="START"/>
    <property type="match status" value="1"/>
</dbReference>
<dbReference type="CDD" id="cd08875">
    <property type="entry name" value="START_ArGLABRA2_like"/>
    <property type="match status" value="1"/>
</dbReference>
<dbReference type="GO" id="GO:0003677">
    <property type="term" value="F:DNA binding"/>
    <property type="evidence" value="ECO:0007669"/>
    <property type="project" value="UniProtKB-UniRule"/>
</dbReference>
<keyword evidence="15" id="KW-1185">Reference proteome</keyword>
<dbReference type="Pfam" id="PF00046">
    <property type="entry name" value="Homeodomain"/>
    <property type="match status" value="1"/>
</dbReference>
<evidence type="ECO:0000256" key="2">
    <source>
        <dbReference type="ARBA" id="ARBA00006789"/>
    </source>
</evidence>
<dbReference type="SMART" id="SM00389">
    <property type="entry name" value="HOX"/>
    <property type="match status" value="1"/>
</dbReference>
<dbReference type="Pfam" id="PF01852">
    <property type="entry name" value="START"/>
    <property type="match status" value="1"/>
</dbReference>
<evidence type="ECO:0000256" key="10">
    <source>
        <dbReference type="RuleBase" id="RU000682"/>
    </source>
</evidence>
<feature type="DNA-binding region" description="Homeobox" evidence="9">
    <location>
        <begin position="77"/>
        <end position="136"/>
    </location>
</feature>
<evidence type="ECO:0000256" key="9">
    <source>
        <dbReference type="PROSITE-ProRule" id="PRU00108"/>
    </source>
</evidence>
<proteinExistence type="inferred from homology"/>
<evidence type="ECO:0000256" key="5">
    <source>
        <dbReference type="ARBA" id="ARBA00023125"/>
    </source>
</evidence>
<organism evidence="14 15">
    <name type="scientific">Cinnamomum micranthum f. kanehirae</name>
    <dbReference type="NCBI Taxonomy" id="337451"/>
    <lineage>
        <taxon>Eukaryota</taxon>
        <taxon>Viridiplantae</taxon>
        <taxon>Streptophyta</taxon>
        <taxon>Embryophyta</taxon>
        <taxon>Tracheophyta</taxon>
        <taxon>Spermatophyta</taxon>
        <taxon>Magnoliopsida</taxon>
        <taxon>Magnoliidae</taxon>
        <taxon>Laurales</taxon>
        <taxon>Lauraceae</taxon>
        <taxon>Cinnamomum</taxon>
    </lineage>
</organism>
<dbReference type="InterPro" id="IPR017970">
    <property type="entry name" value="Homeobox_CS"/>
</dbReference>
<dbReference type="PROSITE" id="PS50848">
    <property type="entry name" value="START"/>
    <property type="match status" value="1"/>
</dbReference>
<evidence type="ECO:0000313" key="14">
    <source>
        <dbReference type="EMBL" id="RWR75405.1"/>
    </source>
</evidence>
<evidence type="ECO:0000256" key="8">
    <source>
        <dbReference type="ARBA" id="ARBA00023242"/>
    </source>
</evidence>
<dbReference type="InterPro" id="IPR002913">
    <property type="entry name" value="START_lipid-bd_dom"/>
</dbReference>
<accession>A0A443NA58</accession>
<evidence type="ECO:0000256" key="4">
    <source>
        <dbReference type="ARBA" id="ARBA00023054"/>
    </source>
</evidence>
<dbReference type="Gene3D" id="3.30.530.20">
    <property type="match status" value="1"/>
</dbReference>
<feature type="compositionally biased region" description="Low complexity" evidence="11">
    <location>
        <begin position="53"/>
        <end position="77"/>
    </location>
</feature>
<feature type="domain" description="START" evidence="13">
    <location>
        <begin position="259"/>
        <end position="492"/>
    </location>
</feature>
<evidence type="ECO:0000259" key="13">
    <source>
        <dbReference type="PROSITE" id="PS50848"/>
    </source>
</evidence>
<dbReference type="PANTHER" id="PTHR45654">
    <property type="entry name" value="HOMEOBOX-LEUCINE ZIPPER PROTEIN MERISTEM L1"/>
    <property type="match status" value="1"/>
</dbReference>
<dbReference type="STRING" id="337451.A0A443NA58"/>
<keyword evidence="6 9" id="KW-0371">Homeobox</keyword>
<dbReference type="FunFam" id="1.10.10.60:FF:000229">
    <property type="entry name" value="Homeobox-leucine zipper protein HDG1"/>
    <property type="match status" value="1"/>
</dbReference>
<dbReference type="InterPro" id="IPR042160">
    <property type="entry name" value="HD-Zip_IV"/>
</dbReference>
<dbReference type="GO" id="GO:0005634">
    <property type="term" value="C:nucleus"/>
    <property type="evidence" value="ECO:0007669"/>
    <property type="project" value="UniProtKB-SubCell"/>
</dbReference>
<gene>
    <name evidence="14" type="ORF">CKAN_00378300</name>
</gene>
<evidence type="ECO:0000256" key="11">
    <source>
        <dbReference type="SAM" id="MobiDB-lite"/>
    </source>
</evidence>
<keyword evidence="4" id="KW-0175">Coiled coil</keyword>
<feature type="domain" description="Homeobox" evidence="12">
    <location>
        <begin position="75"/>
        <end position="135"/>
    </location>
</feature>
<dbReference type="PANTHER" id="PTHR45654:SF77">
    <property type="entry name" value="HOMEOBOX-LEUCINE ZIPPER PROTEIN MERISTEM L1"/>
    <property type="match status" value="1"/>
</dbReference>